<comment type="caution">
    <text evidence="2">The sequence shown here is derived from an EMBL/GenBank/DDBJ whole genome shotgun (WGS) entry which is preliminary data.</text>
</comment>
<dbReference type="Proteomes" id="UP001154282">
    <property type="component" value="Unassembled WGS sequence"/>
</dbReference>
<dbReference type="AlphaFoldDB" id="A0AAV0LGZ7"/>
<dbReference type="EMBL" id="CAMGYJ010000006">
    <property type="protein sequence ID" value="CAI0432313.1"/>
    <property type="molecule type" value="Genomic_DNA"/>
</dbReference>
<accession>A0AAV0LGZ7</accession>
<gene>
    <name evidence="2" type="ORF">LITE_LOCUS23404</name>
</gene>
<dbReference type="Pfam" id="PF03004">
    <property type="entry name" value="Transposase_24"/>
    <property type="match status" value="1"/>
</dbReference>
<protein>
    <submittedName>
        <fullName evidence="2">Uncharacterized protein</fullName>
    </submittedName>
</protein>
<evidence type="ECO:0000313" key="2">
    <source>
        <dbReference type="EMBL" id="CAI0432313.1"/>
    </source>
</evidence>
<keyword evidence="3" id="KW-1185">Reference proteome</keyword>
<evidence type="ECO:0000313" key="3">
    <source>
        <dbReference type="Proteomes" id="UP001154282"/>
    </source>
</evidence>
<evidence type="ECO:0000256" key="1">
    <source>
        <dbReference type="SAM" id="MobiDB-lite"/>
    </source>
</evidence>
<dbReference type="InterPro" id="IPR004252">
    <property type="entry name" value="Probable_transposase_24"/>
</dbReference>
<reference evidence="2" key="1">
    <citation type="submission" date="2022-08" db="EMBL/GenBank/DDBJ databases">
        <authorList>
            <person name="Gutierrez-Valencia J."/>
        </authorList>
    </citation>
    <scope>NUCLEOTIDE SEQUENCE</scope>
</reference>
<organism evidence="2 3">
    <name type="scientific">Linum tenue</name>
    <dbReference type="NCBI Taxonomy" id="586396"/>
    <lineage>
        <taxon>Eukaryota</taxon>
        <taxon>Viridiplantae</taxon>
        <taxon>Streptophyta</taxon>
        <taxon>Embryophyta</taxon>
        <taxon>Tracheophyta</taxon>
        <taxon>Spermatophyta</taxon>
        <taxon>Magnoliopsida</taxon>
        <taxon>eudicotyledons</taxon>
        <taxon>Gunneridae</taxon>
        <taxon>Pentapetalae</taxon>
        <taxon>rosids</taxon>
        <taxon>fabids</taxon>
        <taxon>Malpighiales</taxon>
        <taxon>Linaceae</taxon>
        <taxon>Linum</taxon>
    </lineage>
</organism>
<sequence length="246" mass="27535">MDQRSPIIIRGWKFEWIITTQAAREISAIFKRSIKGPWITFSKYPASELETVIARFKDSGFTYTGSEETFNDMEMSDTNKGNREKSELAATGGSAPLAKYRHEEIKQTGKEPDSIEMFRRFHVKKDKNWVSSKAKTLHDGMIQAEAEKSGLQQALSGGSNQRKGKNDEKMKKLEDEIVDVRNAVPHIGESVLQRLGVRLPESFDMDLNSEANGEQGRVGETQGNDVADDEADESDEETVEETAADA</sequence>
<feature type="region of interest" description="Disordered" evidence="1">
    <location>
        <begin position="205"/>
        <end position="246"/>
    </location>
</feature>
<proteinExistence type="predicted"/>
<feature type="compositionally biased region" description="Acidic residues" evidence="1">
    <location>
        <begin position="226"/>
        <end position="246"/>
    </location>
</feature>
<name>A0AAV0LGZ7_9ROSI</name>
<feature type="region of interest" description="Disordered" evidence="1">
    <location>
        <begin position="67"/>
        <end position="91"/>
    </location>
</feature>